<accession>A0ABR0MIS9</accession>
<dbReference type="Proteomes" id="UP001358586">
    <property type="component" value="Chromosome 13"/>
</dbReference>
<protein>
    <submittedName>
        <fullName evidence="2">Uncharacterized protein</fullName>
    </submittedName>
</protein>
<feature type="compositionally biased region" description="Polar residues" evidence="1">
    <location>
        <begin position="23"/>
        <end position="39"/>
    </location>
</feature>
<evidence type="ECO:0000313" key="3">
    <source>
        <dbReference type="Proteomes" id="UP001358586"/>
    </source>
</evidence>
<organism evidence="2 3">
    <name type="scientific">Gossypium arboreum</name>
    <name type="common">Tree cotton</name>
    <name type="synonym">Gossypium nanking</name>
    <dbReference type="NCBI Taxonomy" id="29729"/>
    <lineage>
        <taxon>Eukaryota</taxon>
        <taxon>Viridiplantae</taxon>
        <taxon>Streptophyta</taxon>
        <taxon>Embryophyta</taxon>
        <taxon>Tracheophyta</taxon>
        <taxon>Spermatophyta</taxon>
        <taxon>Magnoliopsida</taxon>
        <taxon>eudicotyledons</taxon>
        <taxon>Gunneridae</taxon>
        <taxon>Pentapetalae</taxon>
        <taxon>rosids</taxon>
        <taxon>malvids</taxon>
        <taxon>Malvales</taxon>
        <taxon>Malvaceae</taxon>
        <taxon>Malvoideae</taxon>
        <taxon>Gossypium</taxon>
    </lineage>
</organism>
<dbReference type="EMBL" id="JARKNE010000013">
    <property type="protein sequence ID" value="KAK5772219.1"/>
    <property type="molecule type" value="Genomic_DNA"/>
</dbReference>
<sequence>MTNLCRKGTRGPLNPRRRDDEAGSSTAPTQSLGSSTVPIQSPGPLTASTQSSGPTLQPITPTSQPFQIMLGVYPSPFMYPNLYMFPFSNPMTGSNAWPGSSLFSITLSGSLLPSHEGSHEAPSGSSSFYQSPSPYEIQTPSPWVMQTPLHSLFY</sequence>
<evidence type="ECO:0000313" key="2">
    <source>
        <dbReference type="EMBL" id="KAK5772219.1"/>
    </source>
</evidence>
<gene>
    <name evidence="2" type="ORF">PVK06_048498</name>
</gene>
<feature type="region of interest" description="Disordered" evidence="1">
    <location>
        <begin position="1"/>
        <end position="62"/>
    </location>
</feature>
<comment type="caution">
    <text evidence="2">The sequence shown here is derived from an EMBL/GenBank/DDBJ whole genome shotgun (WGS) entry which is preliminary data.</text>
</comment>
<evidence type="ECO:0000256" key="1">
    <source>
        <dbReference type="SAM" id="MobiDB-lite"/>
    </source>
</evidence>
<keyword evidence="3" id="KW-1185">Reference proteome</keyword>
<feature type="compositionally biased region" description="Polar residues" evidence="1">
    <location>
        <begin position="46"/>
        <end position="62"/>
    </location>
</feature>
<reference evidence="2 3" key="1">
    <citation type="submission" date="2023-03" db="EMBL/GenBank/DDBJ databases">
        <title>WGS of Gossypium arboreum.</title>
        <authorList>
            <person name="Yu D."/>
        </authorList>
    </citation>
    <scope>NUCLEOTIDE SEQUENCE [LARGE SCALE GENOMIC DNA]</scope>
    <source>
        <tissue evidence="2">Leaf</tissue>
    </source>
</reference>
<proteinExistence type="predicted"/>
<name>A0ABR0MIS9_GOSAR</name>